<dbReference type="Proteomes" id="UP000188268">
    <property type="component" value="Unassembled WGS sequence"/>
</dbReference>
<keyword evidence="2" id="KW-1185">Reference proteome</keyword>
<name>A0A1R3KXG3_COCAP</name>
<feature type="non-terminal residue" evidence="1">
    <location>
        <position position="1"/>
    </location>
</feature>
<dbReference type="Gramene" id="OMP11770">
    <property type="protein sequence ID" value="OMP11770"/>
    <property type="gene ID" value="CCACVL1_00279"/>
</dbReference>
<protein>
    <submittedName>
        <fullName evidence="1">Uncharacterized protein</fullName>
    </submittedName>
</protein>
<evidence type="ECO:0000313" key="2">
    <source>
        <dbReference type="Proteomes" id="UP000188268"/>
    </source>
</evidence>
<sequence>VLMILNSPSTKKAPDIDIVADM</sequence>
<comment type="caution">
    <text evidence="1">The sequence shown here is derived from an EMBL/GenBank/DDBJ whole genome shotgun (WGS) entry which is preliminary data.</text>
</comment>
<feature type="non-terminal residue" evidence="1">
    <location>
        <position position="22"/>
    </location>
</feature>
<accession>A0A1R3KXG3</accession>
<evidence type="ECO:0000313" key="1">
    <source>
        <dbReference type="EMBL" id="OMP11770.1"/>
    </source>
</evidence>
<proteinExistence type="predicted"/>
<organism evidence="1 2">
    <name type="scientific">Corchorus capsularis</name>
    <name type="common">Jute</name>
    <dbReference type="NCBI Taxonomy" id="210143"/>
    <lineage>
        <taxon>Eukaryota</taxon>
        <taxon>Viridiplantae</taxon>
        <taxon>Streptophyta</taxon>
        <taxon>Embryophyta</taxon>
        <taxon>Tracheophyta</taxon>
        <taxon>Spermatophyta</taxon>
        <taxon>Magnoliopsida</taxon>
        <taxon>eudicotyledons</taxon>
        <taxon>Gunneridae</taxon>
        <taxon>Pentapetalae</taxon>
        <taxon>rosids</taxon>
        <taxon>malvids</taxon>
        <taxon>Malvales</taxon>
        <taxon>Malvaceae</taxon>
        <taxon>Grewioideae</taxon>
        <taxon>Apeibeae</taxon>
        <taxon>Corchorus</taxon>
    </lineage>
</organism>
<dbReference type="EMBL" id="AWWV01000897">
    <property type="protein sequence ID" value="OMP11770.1"/>
    <property type="molecule type" value="Genomic_DNA"/>
</dbReference>
<gene>
    <name evidence="1" type="ORF">CCACVL1_00279</name>
</gene>
<reference evidence="1 2" key="1">
    <citation type="submission" date="2013-09" db="EMBL/GenBank/DDBJ databases">
        <title>Corchorus capsularis genome sequencing.</title>
        <authorList>
            <person name="Alam M."/>
            <person name="Haque M.S."/>
            <person name="Islam M.S."/>
            <person name="Emdad E.M."/>
            <person name="Islam M.M."/>
            <person name="Ahmed B."/>
            <person name="Halim A."/>
            <person name="Hossen Q.M.M."/>
            <person name="Hossain M.Z."/>
            <person name="Ahmed R."/>
            <person name="Khan M.M."/>
            <person name="Islam R."/>
            <person name="Rashid M.M."/>
            <person name="Khan S.A."/>
            <person name="Rahman M.S."/>
            <person name="Alam M."/>
        </authorList>
    </citation>
    <scope>NUCLEOTIDE SEQUENCE [LARGE SCALE GENOMIC DNA]</scope>
    <source>
        <strain evidence="2">cv. CVL-1</strain>
        <tissue evidence="1">Whole seedling</tissue>
    </source>
</reference>
<dbReference type="AlphaFoldDB" id="A0A1R3KXG3"/>